<dbReference type="SUPFAM" id="SSF47384">
    <property type="entry name" value="Homodimeric domain of signal transducing histidine kinase"/>
    <property type="match status" value="1"/>
</dbReference>
<comment type="catalytic activity">
    <reaction evidence="1">
        <text>ATP + protein L-histidine = ADP + protein N-phospho-L-histidine.</text>
        <dbReference type="EC" id="2.7.13.3"/>
    </reaction>
</comment>
<evidence type="ECO:0000256" key="3">
    <source>
        <dbReference type="ARBA" id="ARBA00022553"/>
    </source>
</evidence>
<evidence type="ECO:0000313" key="10">
    <source>
        <dbReference type="EMBL" id="MBD9356144.1"/>
    </source>
</evidence>
<proteinExistence type="predicted"/>
<keyword evidence="4" id="KW-0808">Transferase</keyword>
<sequence length="755" mass="83543">MATRHFEKPLIVMLLVVFTISLSSTDALWRFDRWIYDVQLKLLATPASKEIVIIEVDQKSLQKLGRWPWPRDIHARLLETLAPMKPNAIALDFVFSEADRQHPELDARLSHALESNNQVILPVIVEHNGNNIVVTQPLPEFAKHAVLGHANVDLDKDGISRSVLLQLALGNSQWPAMPLAIFALLHPEILTDLPGLRTETLQDGIQGDYRVWLPFFNPNTDFARVSYLDVLSGAVPGQFFSHKYVLVGLTASGIERELPGPLAVGDKPMNGVDFVAAGLDGLIKQTLWQPLPGHWQFLLSLAIAGIAIKISTFFSLRWLALAVSILSIAILLFSLALLYASHYWFAPAASLAVVLVSYPLRSWRHFEKLIQSLFAERKRAYITLNAIVDGVIATDSKGVIEYMNAAALDLVGSKQPKTASQNIDDIFSVEMDGKPHKMGELIKQSVNSQGPLKFNNSRLSISDQYVMNANLTIAPLIGRRGMLIGTVLTINDIGERMIMAKMLLQKAEEQSVMRELINRTEQVSLAKSQFLSQMSHELRTPLNAIIGFAQLMQMDDPEHPLADTHLDSVNEILKAGLHLLGLINELLDLAKIESGKISVNIDSINLVEMIKDCQTLIAPMVNNKGLELIVDNPLPEDVELKADPKRAKQILLNFLSNAVKYNRPNGSISLSSRQVGNNRVRISITDTGNGLAEQEQQLLFQSFQRLGADNTDIEGTGIGLAITKQLAELMHGNVGLSSTPGIGSTFWVELPIHYH</sequence>
<dbReference type="PANTHER" id="PTHR43711">
    <property type="entry name" value="TWO-COMPONENT HISTIDINE KINASE"/>
    <property type="match status" value="1"/>
</dbReference>
<keyword evidence="7" id="KW-0472">Membrane</keyword>
<accession>A0ABR9CZ33</accession>
<dbReference type="PRINTS" id="PR00344">
    <property type="entry name" value="BCTRLSENSOR"/>
</dbReference>
<dbReference type="PROSITE" id="PS50112">
    <property type="entry name" value="PAS"/>
    <property type="match status" value="1"/>
</dbReference>
<dbReference type="SMART" id="SM01080">
    <property type="entry name" value="CHASE2"/>
    <property type="match status" value="1"/>
</dbReference>
<dbReference type="Pfam" id="PF05226">
    <property type="entry name" value="CHASE2"/>
    <property type="match status" value="1"/>
</dbReference>
<dbReference type="InterPro" id="IPR003594">
    <property type="entry name" value="HATPase_dom"/>
</dbReference>
<dbReference type="EC" id="2.7.13.3" evidence="2"/>
<dbReference type="InterPro" id="IPR036890">
    <property type="entry name" value="HATPase_C_sf"/>
</dbReference>
<keyword evidence="5" id="KW-0418">Kinase</keyword>
<dbReference type="InterPro" id="IPR035965">
    <property type="entry name" value="PAS-like_dom_sf"/>
</dbReference>
<dbReference type="Pfam" id="PF02518">
    <property type="entry name" value="HATPase_c"/>
    <property type="match status" value="1"/>
</dbReference>
<evidence type="ECO:0000256" key="2">
    <source>
        <dbReference type="ARBA" id="ARBA00012438"/>
    </source>
</evidence>
<dbReference type="Pfam" id="PF00512">
    <property type="entry name" value="HisKA"/>
    <property type="match status" value="1"/>
</dbReference>
<feature type="transmembrane region" description="Helical" evidence="7">
    <location>
        <begin position="318"/>
        <end position="337"/>
    </location>
</feature>
<evidence type="ECO:0000259" key="8">
    <source>
        <dbReference type="PROSITE" id="PS50109"/>
    </source>
</evidence>
<dbReference type="SUPFAM" id="SSF55785">
    <property type="entry name" value="PYP-like sensor domain (PAS domain)"/>
    <property type="match status" value="1"/>
</dbReference>
<evidence type="ECO:0000256" key="4">
    <source>
        <dbReference type="ARBA" id="ARBA00022679"/>
    </source>
</evidence>
<organism evidence="10 11">
    <name type="scientific">Methylomonas albis</name>
    <dbReference type="NCBI Taxonomy" id="1854563"/>
    <lineage>
        <taxon>Bacteria</taxon>
        <taxon>Pseudomonadati</taxon>
        <taxon>Pseudomonadota</taxon>
        <taxon>Gammaproteobacteria</taxon>
        <taxon>Methylococcales</taxon>
        <taxon>Methylococcaceae</taxon>
        <taxon>Methylomonas</taxon>
    </lineage>
</organism>
<evidence type="ECO:0000259" key="9">
    <source>
        <dbReference type="PROSITE" id="PS50112"/>
    </source>
</evidence>
<feature type="domain" description="Histidine kinase" evidence="8">
    <location>
        <begin position="533"/>
        <end position="754"/>
    </location>
</feature>
<reference evidence="10 11" key="1">
    <citation type="submission" date="2020-09" db="EMBL/GenBank/DDBJ databases">
        <title>Methylomonas albis sp. nov. and Methylomonas fluvii sp. nov.: Two cold-adapted methanotrophs from the River Elbe and an amended description of Methylovulum psychrotolerans strain Eb1.</title>
        <authorList>
            <person name="Bussmann I.K."/>
            <person name="Klings K.-W."/>
            <person name="Warnstedt J."/>
            <person name="Hoppert M."/>
            <person name="Saborowski A."/>
            <person name="Horn F."/>
            <person name="Liebner S."/>
        </authorList>
    </citation>
    <scope>NUCLEOTIDE SEQUENCE [LARGE SCALE GENOMIC DNA]</scope>
    <source>
        <strain evidence="10 11">EbA</strain>
    </source>
</reference>
<keyword evidence="7" id="KW-1133">Transmembrane helix</keyword>
<dbReference type="InterPro" id="IPR050736">
    <property type="entry name" value="Sensor_HK_Regulatory"/>
</dbReference>
<dbReference type="CDD" id="cd00130">
    <property type="entry name" value="PAS"/>
    <property type="match status" value="1"/>
</dbReference>
<dbReference type="CDD" id="cd00082">
    <property type="entry name" value="HisKA"/>
    <property type="match status" value="1"/>
</dbReference>
<name>A0ABR9CZ33_9GAMM</name>
<gene>
    <name evidence="10" type="ORF">IE877_09610</name>
</gene>
<dbReference type="InterPro" id="IPR003661">
    <property type="entry name" value="HisK_dim/P_dom"/>
</dbReference>
<comment type="caution">
    <text evidence="10">The sequence shown here is derived from an EMBL/GenBank/DDBJ whole genome shotgun (WGS) entry which is preliminary data.</text>
</comment>
<dbReference type="InterPro" id="IPR000014">
    <property type="entry name" value="PAS"/>
</dbReference>
<evidence type="ECO:0000256" key="6">
    <source>
        <dbReference type="ARBA" id="ARBA00023012"/>
    </source>
</evidence>
<dbReference type="SMART" id="SM00387">
    <property type="entry name" value="HATPase_c"/>
    <property type="match status" value="1"/>
</dbReference>
<dbReference type="Proteomes" id="UP000652176">
    <property type="component" value="Unassembled WGS sequence"/>
</dbReference>
<dbReference type="SMART" id="SM00388">
    <property type="entry name" value="HisKA"/>
    <property type="match status" value="1"/>
</dbReference>
<dbReference type="Gene3D" id="1.10.287.130">
    <property type="match status" value="1"/>
</dbReference>
<dbReference type="PIRSF" id="PIRSF037347">
    <property type="entry name" value="STHK_CHASE2_PAS_prd"/>
    <property type="match status" value="1"/>
</dbReference>
<dbReference type="InterPro" id="IPR036097">
    <property type="entry name" value="HisK_dim/P_sf"/>
</dbReference>
<evidence type="ECO:0000256" key="5">
    <source>
        <dbReference type="ARBA" id="ARBA00022777"/>
    </source>
</evidence>
<keyword evidence="6" id="KW-0902">Two-component regulatory system</keyword>
<dbReference type="PANTHER" id="PTHR43711:SF26">
    <property type="entry name" value="SENSOR HISTIDINE KINASE RCSC"/>
    <property type="match status" value="1"/>
</dbReference>
<protein>
    <recommendedName>
        <fullName evidence="2">histidine kinase</fullName>
        <ecNumber evidence="2">2.7.13.3</ecNumber>
    </recommendedName>
</protein>
<evidence type="ECO:0000256" key="7">
    <source>
        <dbReference type="SAM" id="Phobius"/>
    </source>
</evidence>
<dbReference type="InterPro" id="IPR004358">
    <property type="entry name" value="Sig_transdc_His_kin-like_C"/>
</dbReference>
<dbReference type="InterPro" id="IPR017181">
    <property type="entry name" value="Sig_transdc_His_kin_CHASE2"/>
</dbReference>
<dbReference type="PROSITE" id="PS50109">
    <property type="entry name" value="HIS_KIN"/>
    <property type="match status" value="1"/>
</dbReference>
<evidence type="ECO:0000313" key="11">
    <source>
        <dbReference type="Proteomes" id="UP000652176"/>
    </source>
</evidence>
<feature type="domain" description="PAS" evidence="9">
    <location>
        <begin position="376"/>
        <end position="449"/>
    </location>
</feature>
<dbReference type="Gene3D" id="3.30.565.10">
    <property type="entry name" value="Histidine kinase-like ATPase, C-terminal domain"/>
    <property type="match status" value="1"/>
</dbReference>
<dbReference type="SUPFAM" id="SSF55874">
    <property type="entry name" value="ATPase domain of HSP90 chaperone/DNA topoisomerase II/histidine kinase"/>
    <property type="match status" value="1"/>
</dbReference>
<evidence type="ECO:0000256" key="1">
    <source>
        <dbReference type="ARBA" id="ARBA00000085"/>
    </source>
</evidence>
<keyword evidence="7" id="KW-0812">Transmembrane</keyword>
<dbReference type="EMBL" id="JACXSS010000001">
    <property type="protein sequence ID" value="MBD9356144.1"/>
    <property type="molecule type" value="Genomic_DNA"/>
</dbReference>
<dbReference type="InterPro" id="IPR005467">
    <property type="entry name" value="His_kinase_dom"/>
</dbReference>
<keyword evidence="3" id="KW-0597">Phosphoprotein</keyword>
<dbReference type="RefSeq" id="WP_192374527.1">
    <property type="nucleotide sequence ID" value="NZ_CAJHIV010000001.1"/>
</dbReference>
<keyword evidence="11" id="KW-1185">Reference proteome</keyword>
<feature type="transmembrane region" description="Helical" evidence="7">
    <location>
        <begin position="293"/>
        <end position="311"/>
    </location>
</feature>
<dbReference type="Gene3D" id="3.30.450.20">
    <property type="entry name" value="PAS domain"/>
    <property type="match status" value="1"/>
</dbReference>
<dbReference type="InterPro" id="IPR007890">
    <property type="entry name" value="CHASE2"/>
</dbReference>